<comment type="caution">
    <text evidence="3">The sequence shown here is derived from an EMBL/GenBank/DDBJ whole genome shotgun (WGS) entry which is preliminary data.</text>
</comment>
<evidence type="ECO:0008006" key="5">
    <source>
        <dbReference type="Google" id="ProtNLM"/>
    </source>
</evidence>
<feature type="chain" id="PRO_5046036076" description="Pentapeptide MXKDX repeat protein" evidence="2">
    <location>
        <begin position="21"/>
        <end position="88"/>
    </location>
</feature>
<accession>A0ABT0RUE0</accession>
<keyword evidence="4" id="KW-1185">Reference proteome</keyword>
<dbReference type="Proteomes" id="UP001203410">
    <property type="component" value="Unassembled WGS sequence"/>
</dbReference>
<organism evidence="3 4">
    <name type="scientific">Sphingomonas caseinilyticus</name>
    <dbReference type="NCBI Taxonomy" id="2908205"/>
    <lineage>
        <taxon>Bacteria</taxon>
        <taxon>Pseudomonadati</taxon>
        <taxon>Pseudomonadota</taxon>
        <taxon>Alphaproteobacteria</taxon>
        <taxon>Sphingomonadales</taxon>
        <taxon>Sphingomonadaceae</taxon>
        <taxon>Sphingomonas</taxon>
    </lineage>
</organism>
<keyword evidence="2" id="KW-0732">Signal</keyword>
<name>A0ABT0RUE0_9SPHN</name>
<sequence length="88" mass="9307">MITIFGAIALSLAVPAPAQSAPLAGQPANHSHCQAAQGQQAHKNGMAEMHKGCPDMMKHHAKMGRRAKTEAERLDAEVNGNGHQGHNH</sequence>
<feature type="compositionally biased region" description="Polar residues" evidence="1">
    <location>
        <begin position="28"/>
        <end position="42"/>
    </location>
</feature>
<gene>
    <name evidence="3" type="ORF">LZ496_06610</name>
</gene>
<feature type="region of interest" description="Disordered" evidence="1">
    <location>
        <begin position="20"/>
        <end position="44"/>
    </location>
</feature>
<protein>
    <recommendedName>
        <fullName evidence="5">Pentapeptide MXKDX repeat protein</fullName>
    </recommendedName>
</protein>
<evidence type="ECO:0000256" key="1">
    <source>
        <dbReference type="SAM" id="MobiDB-lite"/>
    </source>
</evidence>
<evidence type="ECO:0000313" key="4">
    <source>
        <dbReference type="Proteomes" id="UP001203410"/>
    </source>
</evidence>
<feature type="region of interest" description="Disordered" evidence="1">
    <location>
        <begin position="59"/>
        <end position="88"/>
    </location>
</feature>
<dbReference type="RefSeq" id="WP_249903793.1">
    <property type="nucleotide sequence ID" value="NZ_JAMGBA010000001.1"/>
</dbReference>
<proteinExistence type="predicted"/>
<feature type="signal peptide" evidence="2">
    <location>
        <begin position="1"/>
        <end position="20"/>
    </location>
</feature>
<reference evidence="3 4" key="1">
    <citation type="submission" date="2022-05" db="EMBL/GenBank/DDBJ databases">
        <authorList>
            <person name="Jo J.-H."/>
            <person name="Im W.-T."/>
        </authorList>
    </citation>
    <scope>NUCLEOTIDE SEQUENCE [LARGE SCALE GENOMIC DNA]</scope>
    <source>
        <strain evidence="3 4">NSE70-1</strain>
    </source>
</reference>
<evidence type="ECO:0000256" key="2">
    <source>
        <dbReference type="SAM" id="SignalP"/>
    </source>
</evidence>
<dbReference type="EMBL" id="JAMGBA010000001">
    <property type="protein sequence ID" value="MCL6698453.1"/>
    <property type="molecule type" value="Genomic_DNA"/>
</dbReference>
<evidence type="ECO:0000313" key="3">
    <source>
        <dbReference type="EMBL" id="MCL6698453.1"/>
    </source>
</evidence>
<feature type="compositionally biased region" description="Basic and acidic residues" evidence="1">
    <location>
        <begin position="67"/>
        <end position="76"/>
    </location>
</feature>